<reference evidence="6" key="5">
    <citation type="journal article" date="2021" name="G3 (Bethesda)">
        <title>Aegilops tauschii genome assembly Aet v5.0 features greater sequence contiguity and improved annotation.</title>
        <authorList>
            <person name="Wang L."/>
            <person name="Zhu T."/>
            <person name="Rodriguez J.C."/>
            <person name="Deal K.R."/>
            <person name="Dubcovsky J."/>
            <person name="McGuire P.E."/>
            <person name="Lux T."/>
            <person name="Spannagl M."/>
            <person name="Mayer K.F.X."/>
            <person name="Baldrich P."/>
            <person name="Meyers B.C."/>
            <person name="Huo N."/>
            <person name="Gu Y.Q."/>
            <person name="Zhou H."/>
            <person name="Devos K.M."/>
            <person name="Bennetzen J.L."/>
            <person name="Unver T."/>
            <person name="Budak H."/>
            <person name="Gulick P.J."/>
            <person name="Galiba G."/>
            <person name="Kalapos B."/>
            <person name="Nelson D.R."/>
            <person name="Li P."/>
            <person name="You F.M."/>
            <person name="Luo M.C."/>
            <person name="Dvorak J."/>
        </authorList>
    </citation>
    <scope>NUCLEOTIDE SEQUENCE [LARGE SCALE GENOMIC DNA]</scope>
    <source>
        <strain evidence="6">cv. AL8/78</strain>
    </source>
</reference>
<feature type="region of interest" description="Disordered" evidence="5">
    <location>
        <begin position="30"/>
        <end position="49"/>
    </location>
</feature>
<evidence type="ECO:0000256" key="4">
    <source>
        <dbReference type="ARBA" id="ARBA00023277"/>
    </source>
</evidence>
<dbReference type="InterPro" id="IPR023198">
    <property type="entry name" value="PGP-like_dom2"/>
</dbReference>
<dbReference type="Proteomes" id="UP000015105">
    <property type="component" value="Chromosome 1D"/>
</dbReference>
<dbReference type="Gramene" id="AET1Gv20539100.2">
    <property type="protein sequence ID" value="AET1Gv20539100.2"/>
    <property type="gene ID" value="AET1Gv20539100"/>
</dbReference>
<dbReference type="PANTHER" id="PTHR46193:SF18">
    <property type="entry name" value="HEXITOL PHOSPHATASE B"/>
    <property type="match status" value="1"/>
</dbReference>
<sequence length="141" mass="15286">PPPTAHHSTASLPRSPCITSARSSRYKNHTARAYRRGTGAPDMSAAGDRSATLPASLAPLEAILFDIDGTLCDSDPFHFLAFRELLQEVGFNNGVPITEEFYSANISGWHNDALAGALFPELEHAKGMEFMDRKEALDRAG</sequence>
<dbReference type="AlphaFoldDB" id="A0A452YUM0"/>
<keyword evidence="3" id="KW-0460">Magnesium</keyword>
<evidence type="ECO:0000313" key="6">
    <source>
        <dbReference type="EnsemblPlants" id="AET1Gv20539100.2"/>
    </source>
</evidence>
<reference evidence="7" key="2">
    <citation type="journal article" date="2017" name="Nat. Plants">
        <title>The Aegilops tauschii genome reveals multiple impacts of transposons.</title>
        <authorList>
            <person name="Zhao G."/>
            <person name="Zou C."/>
            <person name="Li K."/>
            <person name="Wang K."/>
            <person name="Li T."/>
            <person name="Gao L."/>
            <person name="Zhang X."/>
            <person name="Wang H."/>
            <person name="Yang Z."/>
            <person name="Liu X."/>
            <person name="Jiang W."/>
            <person name="Mao L."/>
            <person name="Kong X."/>
            <person name="Jiao Y."/>
            <person name="Jia J."/>
        </authorList>
    </citation>
    <scope>NUCLEOTIDE SEQUENCE [LARGE SCALE GENOMIC DNA]</scope>
    <source>
        <strain evidence="7">cv. AL8/78</strain>
    </source>
</reference>
<evidence type="ECO:0000313" key="7">
    <source>
        <dbReference type="Proteomes" id="UP000015105"/>
    </source>
</evidence>
<evidence type="ECO:0000256" key="1">
    <source>
        <dbReference type="ARBA" id="ARBA00001946"/>
    </source>
</evidence>
<dbReference type="GO" id="GO:0046872">
    <property type="term" value="F:metal ion binding"/>
    <property type="evidence" value="ECO:0007669"/>
    <property type="project" value="UniProtKB-KW"/>
</dbReference>
<dbReference type="Gene3D" id="3.40.50.1000">
    <property type="entry name" value="HAD superfamily/HAD-like"/>
    <property type="match status" value="1"/>
</dbReference>
<dbReference type="PANTHER" id="PTHR46193">
    <property type="entry name" value="6-PHOSPHOGLUCONATE PHOSPHATASE"/>
    <property type="match status" value="1"/>
</dbReference>
<proteinExistence type="predicted"/>
<evidence type="ECO:0000256" key="2">
    <source>
        <dbReference type="ARBA" id="ARBA00022723"/>
    </source>
</evidence>
<name>A0A452YUM0_AEGTS</name>
<dbReference type="GO" id="GO:0003824">
    <property type="term" value="F:catalytic activity"/>
    <property type="evidence" value="ECO:0007669"/>
    <property type="project" value="UniProtKB-ARBA"/>
</dbReference>
<reference evidence="7" key="1">
    <citation type="journal article" date="2014" name="Science">
        <title>Ancient hybridizations among the ancestral genomes of bread wheat.</title>
        <authorList>
            <consortium name="International Wheat Genome Sequencing Consortium,"/>
            <person name="Marcussen T."/>
            <person name="Sandve S.R."/>
            <person name="Heier L."/>
            <person name="Spannagl M."/>
            <person name="Pfeifer M."/>
            <person name="Jakobsen K.S."/>
            <person name="Wulff B.B."/>
            <person name="Steuernagel B."/>
            <person name="Mayer K.F."/>
            <person name="Olsen O.A."/>
        </authorList>
    </citation>
    <scope>NUCLEOTIDE SEQUENCE [LARGE SCALE GENOMIC DNA]</scope>
    <source>
        <strain evidence="7">cv. AL8/78</strain>
    </source>
</reference>
<evidence type="ECO:0000256" key="3">
    <source>
        <dbReference type="ARBA" id="ARBA00022842"/>
    </source>
</evidence>
<accession>A0A452YUM0</accession>
<protein>
    <recommendedName>
        <fullName evidence="8">Haloacid dehalogenase-like hydrolase domain-containing protein Sgpp</fullName>
    </recommendedName>
</protein>
<evidence type="ECO:0000256" key="5">
    <source>
        <dbReference type="SAM" id="MobiDB-lite"/>
    </source>
</evidence>
<dbReference type="SUPFAM" id="SSF56784">
    <property type="entry name" value="HAD-like"/>
    <property type="match status" value="1"/>
</dbReference>
<reference evidence="6" key="4">
    <citation type="submission" date="2019-03" db="UniProtKB">
        <authorList>
            <consortium name="EnsemblPlants"/>
        </authorList>
    </citation>
    <scope>IDENTIFICATION</scope>
</reference>
<reference evidence="6" key="3">
    <citation type="journal article" date="2017" name="Nature">
        <title>Genome sequence of the progenitor of the wheat D genome Aegilops tauschii.</title>
        <authorList>
            <person name="Luo M.C."/>
            <person name="Gu Y.Q."/>
            <person name="Puiu D."/>
            <person name="Wang H."/>
            <person name="Twardziok S.O."/>
            <person name="Deal K.R."/>
            <person name="Huo N."/>
            <person name="Zhu T."/>
            <person name="Wang L."/>
            <person name="Wang Y."/>
            <person name="McGuire P.E."/>
            <person name="Liu S."/>
            <person name="Long H."/>
            <person name="Ramasamy R.K."/>
            <person name="Rodriguez J.C."/>
            <person name="Van S.L."/>
            <person name="Yuan L."/>
            <person name="Wang Z."/>
            <person name="Xia Z."/>
            <person name="Xiao L."/>
            <person name="Anderson O.D."/>
            <person name="Ouyang S."/>
            <person name="Liang Y."/>
            <person name="Zimin A.V."/>
            <person name="Pertea G."/>
            <person name="Qi P."/>
            <person name="Bennetzen J.L."/>
            <person name="Dai X."/>
            <person name="Dawson M.W."/>
            <person name="Muller H.G."/>
            <person name="Kugler K."/>
            <person name="Rivarola-Duarte L."/>
            <person name="Spannagl M."/>
            <person name="Mayer K.F.X."/>
            <person name="Lu F.H."/>
            <person name="Bevan M.W."/>
            <person name="Leroy P."/>
            <person name="Li P."/>
            <person name="You F.M."/>
            <person name="Sun Q."/>
            <person name="Liu Z."/>
            <person name="Lyons E."/>
            <person name="Wicker T."/>
            <person name="Salzberg S.L."/>
            <person name="Devos K.M."/>
            <person name="Dvorak J."/>
        </authorList>
    </citation>
    <scope>NUCLEOTIDE SEQUENCE [LARGE SCALE GENOMIC DNA]</scope>
    <source>
        <strain evidence="6">cv. AL8/78</strain>
    </source>
</reference>
<dbReference type="EnsemblPlants" id="AET1Gv20539100.2">
    <property type="protein sequence ID" value="AET1Gv20539100.2"/>
    <property type="gene ID" value="AET1Gv20539100"/>
</dbReference>
<dbReference type="InterPro" id="IPR051600">
    <property type="entry name" value="Beta-PGM-like"/>
</dbReference>
<organism evidence="6 7">
    <name type="scientific">Aegilops tauschii subsp. strangulata</name>
    <name type="common">Goatgrass</name>
    <dbReference type="NCBI Taxonomy" id="200361"/>
    <lineage>
        <taxon>Eukaryota</taxon>
        <taxon>Viridiplantae</taxon>
        <taxon>Streptophyta</taxon>
        <taxon>Embryophyta</taxon>
        <taxon>Tracheophyta</taxon>
        <taxon>Spermatophyta</taxon>
        <taxon>Magnoliopsida</taxon>
        <taxon>Liliopsida</taxon>
        <taxon>Poales</taxon>
        <taxon>Poaceae</taxon>
        <taxon>BOP clade</taxon>
        <taxon>Pooideae</taxon>
        <taxon>Triticodae</taxon>
        <taxon>Triticeae</taxon>
        <taxon>Triticinae</taxon>
        <taxon>Aegilops</taxon>
    </lineage>
</organism>
<keyword evidence="2" id="KW-0479">Metal-binding</keyword>
<dbReference type="InterPro" id="IPR023214">
    <property type="entry name" value="HAD_sf"/>
</dbReference>
<dbReference type="Gene3D" id="1.10.150.240">
    <property type="entry name" value="Putative phosphatase, domain 2"/>
    <property type="match status" value="1"/>
</dbReference>
<keyword evidence="7" id="KW-1185">Reference proteome</keyword>
<dbReference type="InterPro" id="IPR036412">
    <property type="entry name" value="HAD-like_sf"/>
</dbReference>
<comment type="cofactor">
    <cofactor evidence="1">
        <name>Mg(2+)</name>
        <dbReference type="ChEBI" id="CHEBI:18420"/>
    </cofactor>
</comment>
<evidence type="ECO:0008006" key="8">
    <source>
        <dbReference type="Google" id="ProtNLM"/>
    </source>
</evidence>
<keyword evidence="4" id="KW-0119">Carbohydrate metabolism</keyword>